<dbReference type="Pfam" id="PF13412">
    <property type="entry name" value="HTH_24"/>
    <property type="match status" value="1"/>
</dbReference>
<keyword evidence="6" id="KW-1185">Reference proteome</keyword>
<proteinExistence type="predicted"/>
<dbReference type="SMART" id="SM00344">
    <property type="entry name" value="HTH_ASNC"/>
    <property type="match status" value="1"/>
</dbReference>
<dbReference type="SUPFAM" id="SSF46785">
    <property type="entry name" value="Winged helix' DNA-binding domain"/>
    <property type="match status" value="1"/>
</dbReference>
<dbReference type="Gene3D" id="3.30.70.920">
    <property type="match status" value="1"/>
</dbReference>
<evidence type="ECO:0000256" key="3">
    <source>
        <dbReference type="ARBA" id="ARBA00023163"/>
    </source>
</evidence>
<evidence type="ECO:0000313" key="5">
    <source>
        <dbReference type="EMBL" id="TQL51510.1"/>
    </source>
</evidence>
<dbReference type="GO" id="GO:0043565">
    <property type="term" value="F:sequence-specific DNA binding"/>
    <property type="evidence" value="ECO:0007669"/>
    <property type="project" value="InterPro"/>
</dbReference>
<reference evidence="5 6" key="1">
    <citation type="submission" date="2019-06" db="EMBL/GenBank/DDBJ databases">
        <title>Sequencing the genomes of 1000 actinobacteria strains.</title>
        <authorList>
            <person name="Klenk H.-P."/>
        </authorList>
    </citation>
    <scope>NUCLEOTIDE SEQUENCE [LARGE SCALE GENOMIC DNA]</scope>
    <source>
        <strain evidence="5 6">DSM 12335</strain>
    </source>
</reference>
<feature type="domain" description="HTH asnC-type" evidence="4">
    <location>
        <begin position="9"/>
        <end position="75"/>
    </location>
</feature>
<dbReference type="SUPFAM" id="SSF54909">
    <property type="entry name" value="Dimeric alpha+beta barrel"/>
    <property type="match status" value="1"/>
</dbReference>
<dbReference type="Gene3D" id="1.10.10.10">
    <property type="entry name" value="Winged helix-like DNA-binding domain superfamily/Winged helix DNA-binding domain"/>
    <property type="match status" value="1"/>
</dbReference>
<dbReference type="InterPro" id="IPR019888">
    <property type="entry name" value="Tscrpt_reg_AsnC-like"/>
</dbReference>
<comment type="caution">
    <text evidence="5">The sequence shown here is derived from an EMBL/GenBank/DDBJ whole genome shotgun (WGS) entry which is preliminary data.</text>
</comment>
<dbReference type="InterPro" id="IPR011008">
    <property type="entry name" value="Dimeric_a/b-barrel"/>
</dbReference>
<dbReference type="PANTHER" id="PTHR30154">
    <property type="entry name" value="LEUCINE-RESPONSIVE REGULATORY PROTEIN"/>
    <property type="match status" value="1"/>
</dbReference>
<evidence type="ECO:0000256" key="1">
    <source>
        <dbReference type="ARBA" id="ARBA00023015"/>
    </source>
</evidence>
<gene>
    <name evidence="5" type="ORF">FB467_2657</name>
</gene>
<sequence>MYRLVMRGLDDIDRALLTRLRDDGRASVSSLAQDLHVARGTVQTRLTRLLDEGVIRRFTIELDPDHEHQTVRAVAMVQLQSVTTTVVARALQRIPEVAEVHTTNGAWDLVTELRAATLEDLDRALVELRAVRGVSNTETSILLRTY</sequence>
<accession>A0A542YTT7</accession>
<dbReference type="PROSITE" id="PS50956">
    <property type="entry name" value="HTH_ASNC_2"/>
    <property type="match status" value="1"/>
</dbReference>
<evidence type="ECO:0000259" key="4">
    <source>
        <dbReference type="PROSITE" id="PS50956"/>
    </source>
</evidence>
<dbReference type="GO" id="GO:0005829">
    <property type="term" value="C:cytosol"/>
    <property type="evidence" value="ECO:0007669"/>
    <property type="project" value="TreeGrafter"/>
</dbReference>
<dbReference type="Proteomes" id="UP000319516">
    <property type="component" value="Unassembled WGS sequence"/>
</dbReference>
<dbReference type="InterPro" id="IPR036390">
    <property type="entry name" value="WH_DNA-bd_sf"/>
</dbReference>
<dbReference type="InterPro" id="IPR019887">
    <property type="entry name" value="Tscrpt_reg_AsnC/Lrp_C"/>
</dbReference>
<keyword evidence="3" id="KW-0804">Transcription</keyword>
<keyword evidence="2 5" id="KW-0238">DNA-binding</keyword>
<dbReference type="GO" id="GO:0043200">
    <property type="term" value="P:response to amino acid"/>
    <property type="evidence" value="ECO:0007669"/>
    <property type="project" value="TreeGrafter"/>
</dbReference>
<dbReference type="PANTHER" id="PTHR30154:SF34">
    <property type="entry name" value="TRANSCRIPTIONAL REGULATOR AZLB"/>
    <property type="match status" value="1"/>
</dbReference>
<protein>
    <submittedName>
        <fullName evidence="5">DNA-binding Lrp family transcriptional regulator</fullName>
    </submittedName>
</protein>
<dbReference type="Pfam" id="PF01037">
    <property type="entry name" value="AsnC_trans_reg"/>
    <property type="match status" value="1"/>
</dbReference>
<dbReference type="AlphaFoldDB" id="A0A542YTT7"/>
<evidence type="ECO:0000256" key="2">
    <source>
        <dbReference type="ARBA" id="ARBA00023125"/>
    </source>
</evidence>
<organism evidence="5 6">
    <name type="scientific">Ornithinicoccus hortensis</name>
    <dbReference type="NCBI Taxonomy" id="82346"/>
    <lineage>
        <taxon>Bacteria</taxon>
        <taxon>Bacillati</taxon>
        <taxon>Actinomycetota</taxon>
        <taxon>Actinomycetes</taxon>
        <taxon>Micrococcales</taxon>
        <taxon>Intrasporangiaceae</taxon>
        <taxon>Ornithinicoccus</taxon>
    </lineage>
</organism>
<keyword evidence="1" id="KW-0805">Transcription regulation</keyword>
<dbReference type="PRINTS" id="PR00033">
    <property type="entry name" value="HTHASNC"/>
</dbReference>
<dbReference type="InterPro" id="IPR000485">
    <property type="entry name" value="AsnC-type_HTH_dom"/>
</dbReference>
<evidence type="ECO:0000313" key="6">
    <source>
        <dbReference type="Proteomes" id="UP000319516"/>
    </source>
</evidence>
<name>A0A542YTT7_9MICO</name>
<dbReference type="EMBL" id="VFOP01000001">
    <property type="protein sequence ID" value="TQL51510.1"/>
    <property type="molecule type" value="Genomic_DNA"/>
</dbReference>
<dbReference type="InterPro" id="IPR036388">
    <property type="entry name" value="WH-like_DNA-bd_sf"/>
</dbReference>